<comment type="miscellaneous">
    <text evidence="3">In the RecBCD complex, RecB has a slow 3'-5' helicase, an exonuclease activity and loads RecA onto ssDNA, RecD has a fast 5'-3' helicase activity, while RecC stimulates the ATPase and processivity of the RecB helicase and contributes to recognition of the Chi site.</text>
</comment>
<reference evidence="6" key="2">
    <citation type="submission" date="2021-12" db="EMBL/GenBank/DDBJ databases">
        <authorList>
            <person name="Veyrier F.J."/>
        </authorList>
    </citation>
    <scope>NUCLEOTIDE SEQUENCE</scope>
    <source>
        <strain evidence="6">1258/02</strain>
    </source>
</reference>
<name>A0AAE9GY35_9NEIS</name>
<reference evidence="6" key="3">
    <citation type="journal article" date="2022" name="Res Sq">
        <title>Evolution of multicellular longitudinally dividing oral cavity symbionts (Neisseriaceae).</title>
        <authorList>
            <person name="Nyongesa S."/>
            <person name="Weber P."/>
            <person name="Bernet E."/>
            <person name="Pullido F."/>
            <person name="Nieckarz M."/>
            <person name="Delaby M."/>
            <person name="Nieves C."/>
            <person name="Viehboeck T."/>
            <person name="Krause N."/>
            <person name="Rivera-Millot A."/>
            <person name="Nakamura A."/>
            <person name="Vischer N."/>
            <person name="VanNieuwenhze M."/>
            <person name="Brun Y."/>
            <person name="Cava F."/>
            <person name="Bulgheresi S."/>
            <person name="Veyrier F."/>
        </authorList>
    </citation>
    <scope>NUCLEOTIDE SEQUENCE</scope>
    <source>
        <strain evidence="6">1258/02</strain>
    </source>
</reference>
<dbReference type="GO" id="GO:0003677">
    <property type="term" value="F:DNA binding"/>
    <property type="evidence" value="ECO:0007669"/>
    <property type="project" value="UniProtKB-UniRule"/>
</dbReference>
<dbReference type="EMBL" id="SLXE01000002">
    <property type="protein sequence ID" value="TCP10181.1"/>
    <property type="molecule type" value="Genomic_DNA"/>
</dbReference>
<keyword evidence="2 3" id="KW-0067">ATP-binding</keyword>
<dbReference type="GO" id="GO:0005524">
    <property type="term" value="F:ATP binding"/>
    <property type="evidence" value="ECO:0007669"/>
    <property type="project" value="UniProtKB-UniRule"/>
</dbReference>
<organism evidence="6 8">
    <name type="scientific">Uruburuella suis</name>
    <dbReference type="NCBI Taxonomy" id="252130"/>
    <lineage>
        <taxon>Bacteria</taxon>
        <taxon>Pseudomonadati</taxon>
        <taxon>Pseudomonadota</taxon>
        <taxon>Betaproteobacteria</taxon>
        <taxon>Neisseriales</taxon>
        <taxon>Neisseriaceae</taxon>
        <taxon>Uruburuella</taxon>
    </lineage>
</organism>
<dbReference type="Proteomes" id="UP000294721">
    <property type="component" value="Unassembled WGS sequence"/>
</dbReference>
<keyword evidence="3" id="KW-0413">Isomerase</keyword>
<dbReference type="GO" id="GO:0008854">
    <property type="term" value="F:exodeoxyribonuclease V activity"/>
    <property type="evidence" value="ECO:0007669"/>
    <property type="project" value="InterPro"/>
</dbReference>
<keyword evidence="3" id="KW-0540">Nuclease</keyword>
<accession>A0AAE9GY35</accession>
<dbReference type="GO" id="GO:0009338">
    <property type="term" value="C:exodeoxyribonuclease V complex"/>
    <property type="evidence" value="ECO:0007669"/>
    <property type="project" value="InterPro"/>
</dbReference>
<dbReference type="GO" id="GO:0017116">
    <property type="term" value="F:single-stranded DNA helicase activity"/>
    <property type="evidence" value="ECO:0007669"/>
    <property type="project" value="TreeGrafter"/>
</dbReference>
<keyword evidence="3" id="KW-0238">DNA-binding</keyword>
<dbReference type="HAMAP" id="MF_01487">
    <property type="entry name" value="RecD"/>
    <property type="match status" value="1"/>
</dbReference>
<protein>
    <recommendedName>
        <fullName evidence="3">RecBCD enzyme subunit RecD</fullName>
        <ecNumber evidence="3">5.6.2.3</ecNumber>
    </recommendedName>
    <alternativeName>
        <fullName evidence="3">DNA 5'-3' helicase subunit RecD</fullName>
    </alternativeName>
    <alternativeName>
        <fullName evidence="3">Exonuclease V subunit RecD</fullName>
        <shortName evidence="3">ExoV subunit RecD</shortName>
    </alternativeName>
    <alternativeName>
        <fullName evidence="3">Helicase/nuclease RecBCD subunit RecD</fullName>
    </alternativeName>
</protein>
<feature type="binding site" evidence="3">
    <location>
        <begin position="147"/>
        <end position="154"/>
    </location>
    <ligand>
        <name>ATP</name>
        <dbReference type="ChEBI" id="CHEBI:30616"/>
    </ligand>
</feature>
<keyword evidence="3 5" id="KW-0347">Helicase</keyword>
<dbReference type="InterPro" id="IPR027785">
    <property type="entry name" value="UvrD-like_helicase_C"/>
</dbReference>
<evidence type="ECO:0000256" key="2">
    <source>
        <dbReference type="ARBA" id="ARBA00022840"/>
    </source>
</evidence>
<gene>
    <name evidence="3 6" type="primary">recD</name>
    <name evidence="5" type="ORF">EV680_10278</name>
    <name evidence="6" type="ORF">LVJ78_05445</name>
</gene>
<dbReference type="GO" id="GO:0000724">
    <property type="term" value="P:double-strand break repair via homologous recombination"/>
    <property type="evidence" value="ECO:0007669"/>
    <property type="project" value="UniProtKB-UniRule"/>
</dbReference>
<dbReference type="GO" id="GO:0043139">
    <property type="term" value="F:5'-3' DNA helicase activity"/>
    <property type="evidence" value="ECO:0007669"/>
    <property type="project" value="UniProtKB-UniRule"/>
</dbReference>
<reference evidence="5 7" key="1">
    <citation type="submission" date="2019-03" db="EMBL/GenBank/DDBJ databases">
        <title>Genomic Encyclopedia of Type Strains, Phase IV (KMG-IV): sequencing the most valuable type-strain genomes for metagenomic binning, comparative biology and taxonomic classification.</title>
        <authorList>
            <person name="Goeker M."/>
        </authorList>
    </citation>
    <scope>NUCLEOTIDE SEQUENCE [LARGE SCALE GENOMIC DNA]</scope>
    <source>
        <strain evidence="5 7">DSM 17474</strain>
    </source>
</reference>
<dbReference type="RefSeq" id="WP_132952409.1">
    <property type="nucleotide sequence ID" value="NZ_CALJUB010000060.1"/>
</dbReference>
<dbReference type="KEGG" id="usu:LVJ78_05445"/>
<evidence type="ECO:0000259" key="4">
    <source>
        <dbReference type="SMART" id="SM00382"/>
    </source>
</evidence>
<keyword evidence="1 3" id="KW-0547">Nucleotide-binding</keyword>
<keyword evidence="3" id="KW-0234">DNA repair</keyword>
<dbReference type="InterPro" id="IPR027417">
    <property type="entry name" value="P-loop_NTPase"/>
</dbReference>
<dbReference type="EMBL" id="CP091507">
    <property type="protein sequence ID" value="UOO80442.1"/>
    <property type="molecule type" value="Genomic_DNA"/>
</dbReference>
<dbReference type="InterPro" id="IPR003593">
    <property type="entry name" value="AAA+_ATPase"/>
</dbReference>
<dbReference type="CDD" id="cd18809">
    <property type="entry name" value="SF1_C_RecD"/>
    <property type="match status" value="1"/>
</dbReference>
<comment type="similarity">
    <text evidence="3">Belongs to the RecD family.</text>
</comment>
<evidence type="ECO:0000256" key="1">
    <source>
        <dbReference type="ARBA" id="ARBA00022741"/>
    </source>
</evidence>
<evidence type="ECO:0000313" key="7">
    <source>
        <dbReference type="Proteomes" id="UP000294721"/>
    </source>
</evidence>
<sequence>MTVHSDADLNQAAADAACSFLQHYAPAAAPLAVPYVPRLFAALADGHSFIWLSAAEAAALAEAAPLVSRGGNTPLVLLERRLFLGRMWQLERDLAAQIARLAQAKLPAPDWLQAGQDLHDWFAQAGSEGQRDAAALALLQAFMLISGGPGTGKTTTVAKLLALLCNQSAELPRIALAAPTGKAAAHMARALHRALGTFDAPAAVKQHLLQLQGQTVHRLLKLRAPQMRPQFNEEQPLPLDILIIDEASMLDIALLLQLLRAVPDGCRVVLLGDENQLPSVGAGAVLAALAQPTLLSENAAAQLQAMLPQHGFQTALSPPPMSQNVARLVVSHRFDDQSGIGSLARAVVAEDAALAWAQFARFPEALGVWQGSRREQAEALYALHADYWQAVAGGDVAAAFAHQADAVVLAAWRDDAAAFNEAYRQCLQRHGRARADVPWFAGQMVMIERNDYALNVFNGDIGLVLPDKENAGALAAWFAAAEGYRSIPLSRLSAHSPAFAITVHKSQGSEYREVWLLPPSVEMPPESGAGLNKALLYTAITRARERFVFCGSQAVFQTACGLNAQRRSALREMMMQRFE</sequence>
<comment type="function">
    <text evidence="3">A helicase/nuclease that prepares dsDNA breaks (DSB) for recombinational DNA repair. Binds to DSBs and unwinds DNA via a highly rapid and processive ATP-dependent bidirectional helicase activity. Unwinds dsDNA until it encounters a Chi (crossover hotspot instigator) sequence from the 3' direction. Cuts ssDNA a few nucleotides 3' to the Chi site. The properties and activities of the enzyme are changed at Chi. The Chi-altered holoenzyme produces a long 3'-ssDNA overhang and facilitates RecA-binding to the ssDNA for homologous DNA recombination and repair. Holoenzyme degrades any linearized DNA that is unable to undergo homologous recombination. In the holoenzyme this subunit has ssDNA-dependent ATPase and 5'-3' helicase activity. When added to pre-assembled RecBC greatly stimulates nuclease activity and augments holoenzyme processivity. Negatively regulates the RecA-loading ability of RecBCD.</text>
</comment>
<dbReference type="NCBIfam" id="TIGR01447">
    <property type="entry name" value="recD"/>
    <property type="match status" value="1"/>
</dbReference>
<dbReference type="InterPro" id="IPR006344">
    <property type="entry name" value="RecD"/>
</dbReference>
<dbReference type="SUPFAM" id="SSF52540">
    <property type="entry name" value="P-loop containing nucleoside triphosphate hydrolases"/>
    <property type="match status" value="1"/>
</dbReference>
<dbReference type="PANTHER" id="PTHR43788">
    <property type="entry name" value="DNA2/NAM7 HELICASE FAMILY MEMBER"/>
    <property type="match status" value="1"/>
</dbReference>
<evidence type="ECO:0000313" key="6">
    <source>
        <dbReference type="EMBL" id="UOO80442.1"/>
    </source>
</evidence>
<comment type="subunit">
    <text evidence="3">Heterotrimer of RecB, RecC and RecD. All subunits contribute to DNA-binding.</text>
</comment>
<comment type="catalytic activity">
    <reaction evidence="3">
        <text>ATP + H2O = ADP + phosphate + H(+)</text>
        <dbReference type="Rhea" id="RHEA:13065"/>
        <dbReference type="ChEBI" id="CHEBI:15377"/>
        <dbReference type="ChEBI" id="CHEBI:15378"/>
        <dbReference type="ChEBI" id="CHEBI:30616"/>
        <dbReference type="ChEBI" id="CHEBI:43474"/>
        <dbReference type="ChEBI" id="CHEBI:456216"/>
        <dbReference type="EC" id="5.6.2.3"/>
    </reaction>
</comment>
<dbReference type="Proteomes" id="UP000829756">
    <property type="component" value="Chromosome"/>
</dbReference>
<dbReference type="AlphaFoldDB" id="A0AAE9GY35"/>
<dbReference type="Pfam" id="PF13245">
    <property type="entry name" value="AAA_19"/>
    <property type="match status" value="1"/>
</dbReference>
<dbReference type="PANTHER" id="PTHR43788:SF6">
    <property type="entry name" value="DNA HELICASE B"/>
    <property type="match status" value="1"/>
</dbReference>
<evidence type="ECO:0000313" key="8">
    <source>
        <dbReference type="Proteomes" id="UP000829756"/>
    </source>
</evidence>
<dbReference type="Gene3D" id="3.40.50.300">
    <property type="entry name" value="P-loop containing nucleotide triphosphate hydrolases"/>
    <property type="match status" value="2"/>
</dbReference>
<evidence type="ECO:0000313" key="5">
    <source>
        <dbReference type="EMBL" id="TCP10181.1"/>
    </source>
</evidence>
<dbReference type="CDD" id="cd17933">
    <property type="entry name" value="DEXSc_RecD-like"/>
    <property type="match status" value="1"/>
</dbReference>
<keyword evidence="3 6" id="KW-0378">Hydrolase</keyword>
<dbReference type="SMART" id="SM00382">
    <property type="entry name" value="AAA"/>
    <property type="match status" value="1"/>
</dbReference>
<keyword evidence="3" id="KW-0227">DNA damage</keyword>
<proteinExistence type="inferred from homology"/>
<keyword evidence="7" id="KW-1185">Reference proteome</keyword>
<dbReference type="Pfam" id="PF13538">
    <property type="entry name" value="UvrD_C_2"/>
    <property type="match status" value="1"/>
</dbReference>
<keyword evidence="3" id="KW-0269">Exonuclease</keyword>
<dbReference type="EC" id="5.6.2.3" evidence="3"/>
<feature type="domain" description="AAA+ ATPase" evidence="4">
    <location>
        <begin position="139"/>
        <end position="344"/>
    </location>
</feature>
<dbReference type="InterPro" id="IPR050534">
    <property type="entry name" value="Coronavir_polyprotein_1ab"/>
</dbReference>
<evidence type="ECO:0000256" key="3">
    <source>
        <dbReference type="HAMAP-Rule" id="MF_01487"/>
    </source>
</evidence>